<gene>
    <name evidence="1" type="ORF">VRS74_07475</name>
</gene>
<dbReference type="EMBL" id="JAZDQV010000006">
    <property type="protein sequence ID" value="MEE1877520.1"/>
    <property type="molecule type" value="Genomic_DNA"/>
</dbReference>
<keyword evidence="2" id="KW-1185">Reference proteome</keyword>
<proteinExistence type="predicted"/>
<dbReference type="Proteomes" id="UP001343492">
    <property type="component" value="Unassembled WGS sequence"/>
</dbReference>
<organism evidence="1 2">
    <name type="scientific">Altererythrobacter litoralis</name>
    <dbReference type="NCBI Taxonomy" id="3113904"/>
    <lineage>
        <taxon>Bacteria</taxon>
        <taxon>Pseudomonadati</taxon>
        <taxon>Pseudomonadota</taxon>
        <taxon>Alphaproteobacteria</taxon>
        <taxon>Sphingomonadales</taxon>
        <taxon>Erythrobacteraceae</taxon>
        <taxon>Altererythrobacter</taxon>
    </lineage>
</organism>
<comment type="caution">
    <text evidence="1">The sequence shown here is derived from an EMBL/GenBank/DDBJ whole genome shotgun (WGS) entry which is preliminary data.</text>
</comment>
<name>A0ABU7GEK0_9SPHN</name>
<evidence type="ECO:0000313" key="2">
    <source>
        <dbReference type="Proteomes" id="UP001343492"/>
    </source>
</evidence>
<reference evidence="1 2" key="1">
    <citation type="submission" date="2024-01" db="EMBL/GenBank/DDBJ databases">
        <title>The genome sequence of Erythrobacteraceae sp. strain 1XM1-14.</title>
        <authorList>
            <person name="Liu Y."/>
        </authorList>
    </citation>
    <scope>NUCLEOTIDE SEQUENCE [LARGE SCALE GENOMIC DNA]</scope>
    <source>
        <strain evidence="1 2">1XM1-14</strain>
    </source>
</reference>
<accession>A0ABU7GEK0</accession>
<sequence>MLSYLLIALFLVAALAAAVSLADSALRFRHAWKAAQRELANVRNVPVGASAGAVVMLRPAALASQPTRTTALAAAA</sequence>
<evidence type="ECO:0008006" key="3">
    <source>
        <dbReference type="Google" id="ProtNLM"/>
    </source>
</evidence>
<evidence type="ECO:0000313" key="1">
    <source>
        <dbReference type="EMBL" id="MEE1877520.1"/>
    </source>
</evidence>
<dbReference type="RefSeq" id="WP_354144626.1">
    <property type="nucleotide sequence ID" value="NZ_JAZDQV010000006.1"/>
</dbReference>
<protein>
    <recommendedName>
        <fullName evidence="3">Flp pilus-assembly TadG-like N-terminal domain-containing protein</fullName>
    </recommendedName>
</protein>